<feature type="region of interest" description="Disordered" evidence="1">
    <location>
        <begin position="1"/>
        <end position="25"/>
    </location>
</feature>
<dbReference type="EMBL" id="JABWDY010026242">
    <property type="protein sequence ID" value="KAF5188852.1"/>
    <property type="molecule type" value="Genomic_DNA"/>
</dbReference>
<keyword evidence="3" id="KW-1185">Reference proteome</keyword>
<accession>A0A7J6VX10</accession>
<dbReference type="Proteomes" id="UP000554482">
    <property type="component" value="Unassembled WGS sequence"/>
</dbReference>
<organism evidence="2 3">
    <name type="scientific">Thalictrum thalictroides</name>
    <name type="common">Rue-anemone</name>
    <name type="synonym">Anemone thalictroides</name>
    <dbReference type="NCBI Taxonomy" id="46969"/>
    <lineage>
        <taxon>Eukaryota</taxon>
        <taxon>Viridiplantae</taxon>
        <taxon>Streptophyta</taxon>
        <taxon>Embryophyta</taxon>
        <taxon>Tracheophyta</taxon>
        <taxon>Spermatophyta</taxon>
        <taxon>Magnoliopsida</taxon>
        <taxon>Ranunculales</taxon>
        <taxon>Ranunculaceae</taxon>
        <taxon>Thalictroideae</taxon>
        <taxon>Thalictrum</taxon>
    </lineage>
</organism>
<feature type="compositionally biased region" description="Polar residues" evidence="1">
    <location>
        <begin position="1"/>
        <end position="22"/>
    </location>
</feature>
<dbReference type="AlphaFoldDB" id="A0A7J6VX10"/>
<evidence type="ECO:0000256" key="1">
    <source>
        <dbReference type="SAM" id="MobiDB-lite"/>
    </source>
</evidence>
<protein>
    <submittedName>
        <fullName evidence="2">Uncharacterized protein</fullName>
    </submittedName>
</protein>
<evidence type="ECO:0000313" key="3">
    <source>
        <dbReference type="Proteomes" id="UP000554482"/>
    </source>
</evidence>
<gene>
    <name evidence="2" type="ORF">FRX31_021561</name>
</gene>
<reference evidence="2 3" key="1">
    <citation type="submission" date="2020-06" db="EMBL/GenBank/DDBJ databases">
        <title>Transcriptomic and genomic resources for Thalictrum thalictroides and T. hernandezii: Facilitating candidate gene discovery in an emerging model plant lineage.</title>
        <authorList>
            <person name="Arias T."/>
            <person name="Riano-Pachon D.M."/>
            <person name="Di Stilio V.S."/>
        </authorList>
    </citation>
    <scope>NUCLEOTIDE SEQUENCE [LARGE SCALE GENOMIC DNA]</scope>
    <source>
        <strain evidence="3">cv. WT478/WT964</strain>
        <tissue evidence="2">Leaves</tissue>
    </source>
</reference>
<evidence type="ECO:0000313" key="2">
    <source>
        <dbReference type="EMBL" id="KAF5188852.1"/>
    </source>
</evidence>
<proteinExistence type="predicted"/>
<feature type="region of interest" description="Disordered" evidence="1">
    <location>
        <begin position="56"/>
        <end position="78"/>
    </location>
</feature>
<comment type="caution">
    <text evidence="2">The sequence shown here is derived from an EMBL/GenBank/DDBJ whole genome shotgun (WGS) entry which is preliminary data.</text>
</comment>
<sequence>MQSTVSNISNKNSIGNQISSQAAIKPMDLDLDSTVEGDTGLNGGKPSNNMALLVEETKGNQEKQNLAGKTFVEDDNRA</sequence>
<name>A0A7J6VX10_THATH</name>